<dbReference type="GeneID" id="111244392"/>
<feature type="region of interest" description="Disordered" evidence="33">
    <location>
        <begin position="200"/>
        <end position="231"/>
    </location>
</feature>
<dbReference type="PIRSF" id="PIRSF000489">
    <property type="entry name" value="NAD_ADPRT"/>
    <property type="match status" value="1"/>
</dbReference>
<evidence type="ECO:0000256" key="25">
    <source>
        <dbReference type="ARBA" id="ARBA00024164"/>
    </source>
</evidence>
<evidence type="ECO:0000256" key="18">
    <source>
        <dbReference type="ARBA" id="ARBA00022859"/>
    </source>
</evidence>
<dbReference type="Pfam" id="PF00645">
    <property type="entry name" value="zf-PARP"/>
    <property type="match status" value="2"/>
</dbReference>
<dbReference type="CDD" id="cd17747">
    <property type="entry name" value="BRCT_PARP1"/>
    <property type="match status" value="1"/>
</dbReference>
<dbReference type="InterPro" id="IPR038650">
    <property type="entry name" value="PADR1_C_dom_sf"/>
</dbReference>
<feature type="domain" description="PARP catalytic" evidence="36">
    <location>
        <begin position="764"/>
        <end position="984"/>
    </location>
</feature>
<evidence type="ECO:0000256" key="11">
    <source>
        <dbReference type="ARBA" id="ARBA00022679"/>
    </source>
</evidence>
<dbReference type="InterPro" id="IPR036616">
    <property type="entry name" value="Poly(ADP-ribose)pol_reg_dom_sf"/>
</dbReference>
<dbReference type="CDD" id="cd08001">
    <property type="entry name" value="WGR_PARP1_like"/>
    <property type="match status" value="1"/>
</dbReference>
<name>A0A7M7J5M1_VARDE</name>
<keyword evidence="10 32" id="KW-0328">Glycosyltransferase</keyword>
<dbReference type="Pfam" id="PF00644">
    <property type="entry name" value="PARP"/>
    <property type="match status" value="1"/>
</dbReference>
<dbReference type="SMART" id="SM01335">
    <property type="entry name" value="PADR1"/>
    <property type="match status" value="1"/>
</dbReference>
<feature type="domain" description="PARP-type" evidence="34">
    <location>
        <begin position="114"/>
        <end position="203"/>
    </location>
</feature>
<dbReference type="Gene3D" id="1.20.142.10">
    <property type="entry name" value="Poly(ADP-ribose) polymerase, regulatory domain"/>
    <property type="match status" value="1"/>
</dbReference>
<evidence type="ECO:0000256" key="17">
    <source>
        <dbReference type="ARBA" id="ARBA00022833"/>
    </source>
</evidence>
<dbReference type="PROSITE" id="PS00347">
    <property type="entry name" value="ZF_PARP_1"/>
    <property type="match status" value="1"/>
</dbReference>
<dbReference type="Pfam" id="PF02877">
    <property type="entry name" value="PARP_reg"/>
    <property type="match status" value="1"/>
</dbReference>
<evidence type="ECO:0000256" key="7">
    <source>
        <dbReference type="ARBA" id="ARBA00022499"/>
    </source>
</evidence>
<dbReference type="Pfam" id="PF00533">
    <property type="entry name" value="BRCT"/>
    <property type="match status" value="1"/>
</dbReference>
<evidence type="ECO:0000256" key="29">
    <source>
        <dbReference type="ARBA" id="ARBA00048339"/>
    </source>
</evidence>
<dbReference type="GO" id="GO:0045087">
    <property type="term" value="P:innate immune response"/>
    <property type="evidence" value="ECO:0007669"/>
    <property type="project" value="UniProtKB-KW"/>
</dbReference>
<dbReference type="SUPFAM" id="SSF47587">
    <property type="entry name" value="Domain of poly(ADP-ribose) polymerase"/>
    <property type="match status" value="1"/>
</dbReference>
<comment type="catalytic activity">
    <reaction evidence="29">
        <text>L-tyrosyl-[protein] + NAD(+) = O-(ADP-D-ribosyl)-L-tyrosyl-[protein] + nicotinamide + H(+)</text>
        <dbReference type="Rhea" id="RHEA:58236"/>
        <dbReference type="Rhea" id="RHEA-COMP:10136"/>
        <dbReference type="Rhea" id="RHEA-COMP:15092"/>
        <dbReference type="ChEBI" id="CHEBI:15378"/>
        <dbReference type="ChEBI" id="CHEBI:17154"/>
        <dbReference type="ChEBI" id="CHEBI:46858"/>
        <dbReference type="ChEBI" id="CHEBI:57540"/>
        <dbReference type="ChEBI" id="CHEBI:142557"/>
    </reaction>
    <physiologicalReaction direction="left-to-right" evidence="29">
        <dbReference type="Rhea" id="RHEA:58237"/>
    </physiologicalReaction>
</comment>
<evidence type="ECO:0000256" key="19">
    <source>
        <dbReference type="ARBA" id="ARBA00023015"/>
    </source>
</evidence>
<feature type="domain" description="BRCT" evidence="35">
    <location>
        <begin position="370"/>
        <end position="447"/>
    </location>
</feature>
<feature type="domain" description="WGR" evidence="38">
    <location>
        <begin position="519"/>
        <end position="614"/>
    </location>
</feature>
<dbReference type="GO" id="GO:0003677">
    <property type="term" value="F:DNA binding"/>
    <property type="evidence" value="ECO:0007669"/>
    <property type="project" value="UniProtKB-UniRule"/>
</dbReference>
<dbReference type="Pfam" id="PF21728">
    <property type="entry name" value="PADR1_N"/>
    <property type="match status" value="1"/>
</dbReference>
<dbReference type="RefSeq" id="XP_022647177.1">
    <property type="nucleotide sequence ID" value="XM_022791442.1"/>
</dbReference>
<evidence type="ECO:0000256" key="15">
    <source>
        <dbReference type="ARBA" id="ARBA00022765"/>
    </source>
</evidence>
<evidence type="ECO:0000259" key="35">
    <source>
        <dbReference type="PROSITE" id="PS50172"/>
    </source>
</evidence>
<comment type="catalytic activity">
    <reaction evidence="25">
        <text>L-aspartyl-[protein] + NAD(+) = 4-O-(ADP-D-ribosyl)-L-aspartyl-[protein] + nicotinamide</text>
        <dbReference type="Rhea" id="RHEA:54424"/>
        <dbReference type="Rhea" id="RHEA-COMP:9867"/>
        <dbReference type="Rhea" id="RHEA-COMP:13832"/>
        <dbReference type="ChEBI" id="CHEBI:17154"/>
        <dbReference type="ChEBI" id="CHEBI:29961"/>
        <dbReference type="ChEBI" id="CHEBI:57540"/>
        <dbReference type="ChEBI" id="CHEBI:138102"/>
    </reaction>
    <physiologicalReaction direction="left-to-right" evidence="25">
        <dbReference type="Rhea" id="RHEA:54425"/>
    </physiologicalReaction>
</comment>
<dbReference type="SUPFAM" id="SSF142921">
    <property type="entry name" value="WGR domain-like"/>
    <property type="match status" value="1"/>
</dbReference>
<dbReference type="FunCoup" id="A0A7M7J5M1">
    <property type="interactions" value="484"/>
</dbReference>
<dbReference type="InterPro" id="IPR012982">
    <property type="entry name" value="PARP1-like_PADR1_Zn_ribbon"/>
</dbReference>
<evidence type="ECO:0000256" key="14">
    <source>
        <dbReference type="ARBA" id="ARBA00022737"/>
    </source>
</evidence>
<dbReference type="GO" id="GO:1990404">
    <property type="term" value="F:NAD+-protein mono-ADP-ribosyltransferase activity"/>
    <property type="evidence" value="ECO:0007669"/>
    <property type="project" value="TreeGrafter"/>
</dbReference>
<dbReference type="GO" id="GO:0051287">
    <property type="term" value="F:NAD binding"/>
    <property type="evidence" value="ECO:0007669"/>
    <property type="project" value="UniProtKB-UniRule"/>
</dbReference>
<evidence type="ECO:0000256" key="1">
    <source>
        <dbReference type="ARBA" id="ARBA00004286"/>
    </source>
</evidence>
<keyword evidence="14" id="KW-0677">Repeat</keyword>
<evidence type="ECO:0000259" key="36">
    <source>
        <dbReference type="PROSITE" id="PS51059"/>
    </source>
</evidence>
<evidence type="ECO:0000256" key="31">
    <source>
        <dbReference type="ARBA" id="ARBA00071874"/>
    </source>
</evidence>
<dbReference type="Gene3D" id="1.10.20.130">
    <property type="match status" value="1"/>
</dbReference>
<dbReference type="InterPro" id="IPR008893">
    <property type="entry name" value="WGR_domain"/>
</dbReference>
<keyword evidence="8" id="KW-0021">Allosteric enzyme</keyword>
<dbReference type="InterPro" id="IPR012317">
    <property type="entry name" value="Poly(ADP-ribose)pol_cat_dom"/>
</dbReference>
<evidence type="ECO:0000256" key="26">
    <source>
        <dbReference type="ARBA" id="ARBA00024347"/>
    </source>
</evidence>
<dbReference type="PANTHER" id="PTHR10459:SF112">
    <property type="entry name" value="POLY [ADP-RIBOSE] POLYMERASE 1"/>
    <property type="match status" value="1"/>
</dbReference>
<comment type="catalytic activity">
    <reaction evidence="27 32">
        <text>NAD(+) + (ADP-D-ribosyl)n-acceptor = nicotinamide + (ADP-D-ribosyl)n+1-acceptor + H(+).</text>
        <dbReference type="EC" id="2.4.2.30"/>
    </reaction>
</comment>
<dbReference type="CTD" id="142"/>
<dbReference type="InterPro" id="IPR049296">
    <property type="entry name" value="PARP1-like_PADR1_N"/>
</dbReference>
<dbReference type="EC" id="2.4.2.30" evidence="4 32"/>
<keyword evidence="5" id="KW-0158">Chromosome</keyword>
<dbReference type="InterPro" id="IPR004102">
    <property type="entry name" value="Poly(ADP-ribose)pol_reg_dom"/>
</dbReference>
<evidence type="ECO:0000256" key="5">
    <source>
        <dbReference type="ARBA" id="ARBA00022454"/>
    </source>
</evidence>
<keyword evidence="19" id="KW-0805">Transcription regulation</keyword>
<dbReference type="Gene3D" id="3.90.228.10">
    <property type="match status" value="1"/>
</dbReference>
<evidence type="ECO:0000256" key="24">
    <source>
        <dbReference type="ARBA" id="ARBA00024159"/>
    </source>
</evidence>
<dbReference type="EnsemblMetazoa" id="XM_022791442">
    <property type="protein sequence ID" value="XP_022647177"/>
    <property type="gene ID" value="LOC111244392"/>
</dbReference>
<dbReference type="PROSITE" id="PS51977">
    <property type="entry name" value="WGR"/>
    <property type="match status" value="1"/>
</dbReference>
<evidence type="ECO:0000256" key="32">
    <source>
        <dbReference type="PIRNR" id="PIRNR000489"/>
    </source>
</evidence>
<evidence type="ECO:0000259" key="34">
    <source>
        <dbReference type="PROSITE" id="PS50064"/>
    </source>
</evidence>
<evidence type="ECO:0000256" key="6">
    <source>
        <dbReference type="ARBA" id="ARBA00022490"/>
    </source>
</evidence>
<evidence type="ECO:0000259" key="38">
    <source>
        <dbReference type="PROSITE" id="PS51977"/>
    </source>
</evidence>
<evidence type="ECO:0000313" key="40">
    <source>
        <dbReference type="Proteomes" id="UP000594260"/>
    </source>
</evidence>
<dbReference type="Pfam" id="PF08063">
    <property type="entry name" value="Zn_ribbon_PADR1"/>
    <property type="match status" value="1"/>
</dbReference>
<keyword evidence="13 32" id="KW-0479">Metal-binding</keyword>
<evidence type="ECO:0000256" key="30">
    <source>
        <dbReference type="ARBA" id="ARBA00048575"/>
    </source>
</evidence>
<dbReference type="InterPro" id="IPR008288">
    <property type="entry name" value="PARP"/>
</dbReference>
<keyword evidence="16" id="KW-0863">Zinc-finger</keyword>
<dbReference type="SUPFAM" id="SSF57716">
    <property type="entry name" value="Glucocorticoid receptor-like (DNA-binding domain)"/>
    <property type="match status" value="2"/>
</dbReference>
<evidence type="ECO:0000256" key="10">
    <source>
        <dbReference type="ARBA" id="ARBA00022676"/>
    </source>
</evidence>
<dbReference type="KEGG" id="vde:111244392"/>
<dbReference type="PROSITE" id="PS50064">
    <property type="entry name" value="ZF_PARP_2"/>
    <property type="match status" value="2"/>
</dbReference>
<comment type="subcellular location">
    <subcellularLocation>
        <location evidence="1">Chromosome</location>
    </subcellularLocation>
    <subcellularLocation>
        <location evidence="2">Cytoplasm</location>
        <location evidence="2">Cytosol</location>
    </subcellularLocation>
    <subcellularLocation>
        <location evidence="3">Nucleus</location>
        <location evidence="3">Nucleolus</location>
    </subcellularLocation>
</comment>
<dbReference type="InterPro" id="IPR001510">
    <property type="entry name" value="Znf_PARP"/>
</dbReference>
<keyword evidence="11 32" id="KW-0808">Transferase</keyword>
<dbReference type="GO" id="GO:0003950">
    <property type="term" value="F:NAD+ poly-ADP-ribosyltransferase activity"/>
    <property type="evidence" value="ECO:0007669"/>
    <property type="project" value="UniProtKB-UniRule"/>
</dbReference>
<organism evidence="39 40">
    <name type="scientific">Varroa destructor</name>
    <name type="common">Honeybee mite</name>
    <dbReference type="NCBI Taxonomy" id="109461"/>
    <lineage>
        <taxon>Eukaryota</taxon>
        <taxon>Metazoa</taxon>
        <taxon>Ecdysozoa</taxon>
        <taxon>Arthropoda</taxon>
        <taxon>Chelicerata</taxon>
        <taxon>Arachnida</taxon>
        <taxon>Acari</taxon>
        <taxon>Parasitiformes</taxon>
        <taxon>Mesostigmata</taxon>
        <taxon>Gamasina</taxon>
        <taxon>Dermanyssoidea</taxon>
        <taxon>Varroidae</taxon>
        <taxon>Varroa</taxon>
    </lineage>
</organism>
<comment type="similarity">
    <text evidence="26">Belongs to the ARTD/PARP family.</text>
</comment>
<dbReference type="GO" id="GO:0005829">
    <property type="term" value="C:cytosol"/>
    <property type="evidence" value="ECO:0007669"/>
    <property type="project" value="UniProtKB-SubCell"/>
</dbReference>
<proteinExistence type="inferred from homology"/>
<dbReference type="GO" id="GO:0070212">
    <property type="term" value="P:protein poly-ADP-ribosylation"/>
    <property type="evidence" value="ECO:0007669"/>
    <property type="project" value="TreeGrafter"/>
</dbReference>
<dbReference type="AlphaFoldDB" id="A0A7M7J5M1"/>
<dbReference type="FunFam" id="1.20.142.10:FF:000001">
    <property type="entry name" value="Poly [ADP-ribose] polymerase"/>
    <property type="match status" value="1"/>
</dbReference>
<keyword evidence="22" id="KW-0804">Transcription</keyword>
<dbReference type="GO" id="GO:0005730">
    <property type="term" value="C:nucleolus"/>
    <property type="evidence" value="ECO:0007669"/>
    <property type="project" value="UniProtKB-SubCell"/>
</dbReference>
<evidence type="ECO:0000256" key="3">
    <source>
        <dbReference type="ARBA" id="ARBA00004604"/>
    </source>
</evidence>
<dbReference type="SMART" id="SM00773">
    <property type="entry name" value="WGR"/>
    <property type="match status" value="1"/>
</dbReference>
<evidence type="ECO:0000256" key="21">
    <source>
        <dbReference type="ARBA" id="ARBA00023125"/>
    </source>
</evidence>
<dbReference type="Proteomes" id="UP000594260">
    <property type="component" value="Unplaced"/>
</dbReference>
<keyword evidence="6" id="KW-0963">Cytoplasm</keyword>
<keyword evidence="15" id="KW-0013">ADP-ribosylation</keyword>
<dbReference type="GO" id="GO:0006302">
    <property type="term" value="P:double-strand break repair"/>
    <property type="evidence" value="ECO:0007669"/>
    <property type="project" value="TreeGrafter"/>
</dbReference>
<accession>A0A7M7J5M1</accession>
<comment type="catalytic activity">
    <reaction evidence="24">
        <text>L-glutamyl-[protein] + NAD(+) = 5-O-(ADP-D-ribosyl)-L-glutamyl-[protein] + nicotinamide</text>
        <dbReference type="Rhea" id="RHEA:58224"/>
        <dbReference type="Rhea" id="RHEA-COMP:10208"/>
        <dbReference type="Rhea" id="RHEA-COMP:15089"/>
        <dbReference type="ChEBI" id="CHEBI:17154"/>
        <dbReference type="ChEBI" id="CHEBI:29973"/>
        <dbReference type="ChEBI" id="CHEBI:57540"/>
        <dbReference type="ChEBI" id="CHEBI:142540"/>
    </reaction>
    <physiologicalReaction direction="left-to-right" evidence="24">
        <dbReference type="Rhea" id="RHEA:58225"/>
    </physiologicalReaction>
</comment>
<dbReference type="Gene3D" id="3.40.50.10190">
    <property type="entry name" value="BRCT domain"/>
    <property type="match status" value="1"/>
</dbReference>
<dbReference type="InterPro" id="IPR036957">
    <property type="entry name" value="Znf_PARP_sf"/>
</dbReference>
<dbReference type="OMA" id="MNFKYKY"/>
<evidence type="ECO:0000259" key="37">
    <source>
        <dbReference type="PROSITE" id="PS51060"/>
    </source>
</evidence>
<dbReference type="PROSITE" id="PS50172">
    <property type="entry name" value="BRCT"/>
    <property type="match status" value="1"/>
</dbReference>
<dbReference type="Pfam" id="PF05406">
    <property type="entry name" value="WGR"/>
    <property type="match status" value="1"/>
</dbReference>
<dbReference type="InterPro" id="IPR050800">
    <property type="entry name" value="ARTD/PARP"/>
</dbReference>
<dbReference type="GO" id="GO:0008270">
    <property type="term" value="F:zinc ion binding"/>
    <property type="evidence" value="ECO:0007669"/>
    <property type="project" value="UniProtKB-KW"/>
</dbReference>
<keyword evidence="18" id="KW-0391">Immunity</keyword>
<dbReference type="PROSITE" id="PS52007">
    <property type="entry name" value="PADR1"/>
    <property type="match status" value="1"/>
</dbReference>
<comment type="catalytic activity">
    <reaction evidence="28">
        <text>L-histidyl-[protein] + NAD(+) = N(tele)-(ADP-D-ribosyl)-L-histidyl-[protein] + nicotinamide + H(+)</text>
        <dbReference type="Rhea" id="RHEA:72071"/>
        <dbReference type="Rhea" id="RHEA-COMP:9745"/>
        <dbReference type="Rhea" id="RHEA-COMP:18085"/>
        <dbReference type="ChEBI" id="CHEBI:15378"/>
        <dbReference type="ChEBI" id="CHEBI:17154"/>
        <dbReference type="ChEBI" id="CHEBI:29979"/>
        <dbReference type="ChEBI" id="CHEBI:57540"/>
        <dbReference type="ChEBI" id="CHEBI:191398"/>
    </reaction>
    <physiologicalReaction direction="left-to-right" evidence="28">
        <dbReference type="Rhea" id="RHEA:72072"/>
    </physiologicalReaction>
</comment>
<evidence type="ECO:0000313" key="39">
    <source>
        <dbReference type="EnsemblMetazoa" id="XP_022647177"/>
    </source>
</evidence>
<evidence type="ECO:0000256" key="4">
    <source>
        <dbReference type="ARBA" id="ARBA00012020"/>
    </source>
</evidence>
<dbReference type="Gene3D" id="3.30.1740.10">
    <property type="entry name" value="Zinc finger, PARP-type"/>
    <property type="match status" value="2"/>
</dbReference>
<dbReference type="SMART" id="SM00292">
    <property type="entry name" value="BRCT"/>
    <property type="match status" value="1"/>
</dbReference>
<feature type="domain" description="PARP alpha-helical" evidence="37">
    <location>
        <begin position="640"/>
        <end position="757"/>
    </location>
</feature>
<protein>
    <recommendedName>
        <fullName evidence="31 32">Poly [ADP-ribose] polymerase</fullName>
        <ecNumber evidence="4 32">2.4.2.30</ecNumber>
    </recommendedName>
</protein>
<evidence type="ECO:0000256" key="20">
    <source>
        <dbReference type="ARBA" id="ARBA00023027"/>
    </source>
</evidence>
<dbReference type="SUPFAM" id="SSF52113">
    <property type="entry name" value="BRCT domain"/>
    <property type="match status" value="1"/>
</dbReference>
<comment type="catalytic activity">
    <reaction evidence="30">
        <text>L-seryl-[protein] + NAD(+) = O-(ADP-D-ribosyl)-L-seryl-[protein] + nicotinamide + H(+)</text>
        <dbReference type="Rhea" id="RHEA:58232"/>
        <dbReference type="Rhea" id="RHEA-COMP:9863"/>
        <dbReference type="Rhea" id="RHEA-COMP:15091"/>
        <dbReference type="ChEBI" id="CHEBI:15378"/>
        <dbReference type="ChEBI" id="CHEBI:17154"/>
        <dbReference type="ChEBI" id="CHEBI:29999"/>
        <dbReference type="ChEBI" id="CHEBI:57540"/>
        <dbReference type="ChEBI" id="CHEBI:142556"/>
    </reaction>
    <physiologicalReaction direction="left-to-right" evidence="30">
        <dbReference type="Rhea" id="RHEA:58233"/>
    </physiologicalReaction>
</comment>
<evidence type="ECO:0000256" key="12">
    <source>
        <dbReference type="ARBA" id="ARBA00022695"/>
    </source>
</evidence>
<dbReference type="GO" id="GO:0016779">
    <property type="term" value="F:nucleotidyltransferase activity"/>
    <property type="evidence" value="ECO:0007669"/>
    <property type="project" value="UniProtKB-KW"/>
</dbReference>
<dbReference type="InParanoid" id="A0A7M7J5M1"/>
<dbReference type="FunFam" id="3.90.228.10:FF:000002">
    <property type="entry name" value="Poly [ADP-ribose] polymerase"/>
    <property type="match status" value="1"/>
</dbReference>
<keyword evidence="40" id="KW-1185">Reference proteome</keyword>
<evidence type="ECO:0000256" key="23">
    <source>
        <dbReference type="ARBA" id="ARBA00023242"/>
    </source>
</evidence>
<evidence type="ECO:0000256" key="27">
    <source>
        <dbReference type="ARBA" id="ARBA00033987"/>
    </source>
</evidence>
<reference evidence="39" key="1">
    <citation type="submission" date="2021-01" db="UniProtKB">
        <authorList>
            <consortium name="EnsemblMetazoa"/>
        </authorList>
    </citation>
    <scope>IDENTIFICATION</scope>
</reference>
<dbReference type="Gene3D" id="2.20.25.630">
    <property type="match status" value="1"/>
</dbReference>
<evidence type="ECO:0000256" key="28">
    <source>
        <dbReference type="ARBA" id="ARBA00048241"/>
    </source>
</evidence>
<keyword evidence="12" id="KW-0548">Nucleotidyltransferase</keyword>
<dbReference type="InterPro" id="IPR036420">
    <property type="entry name" value="BRCT_dom_sf"/>
</dbReference>
<evidence type="ECO:0000256" key="16">
    <source>
        <dbReference type="ARBA" id="ARBA00022771"/>
    </source>
</evidence>
<evidence type="ECO:0000256" key="9">
    <source>
        <dbReference type="ARBA" id="ARBA00022588"/>
    </source>
</evidence>
<evidence type="ECO:0000256" key="13">
    <source>
        <dbReference type="ARBA" id="ARBA00022723"/>
    </source>
</evidence>
<sequence length="984" mass="110632">MGDTDSLPFKVEYAKSSRASCKNCSGSIAKEELRLATVIQSPKFDGKITKWFHFKCFFIKNRPKSTGDIDGFSNIKFNDQKLIEEKVGSGGGTAAVAGKEKVSTKEKKNATQEYSVEYSKSSRAACRSCEEFIAKHQVRISKMEYDSERARSYGPYPGWYHVDCFVAKRESLGWYLPGTDLPGYKSLGVDDQKILKEKIKKLSPPKKRSVDEADGADNYQPTPKKSKADEAALKKQSDKLFSIQKKLETEMTKRQIQEIFEYNAMQIPQGISRLVEVLADAILFGVCDPCPECGNKAFRFKNNKYRCGGDFSEFTSCTYTTDSPKRSAINVPKEFKEEFKFLKGNVGKRIIPAGAAKPTVKSEPTIREKNLPKPLTRLAIVIEDTVQDKEVVRAKVLSFGGKVEKAVTSRVFCVISTQENVNKMTPKIKSAQIDNVPVVSEDFLEKCRKGKVEINAHKLADWGDDAVVAQRLEQASADAAKESQKSGKSVFVKNDSETTMRVKMNGLAAVEPDSGLDGVAKVYQRGKDVYSCVLGHADVARGTNSYYKIQLLESRGTYFVFRAWGRIGTTIGGNKLEEHSTLQDAMLDFKGLFLEKTGNEWENRKNFEKKPKLFNIIEIDYMQDHDAALCTKQILATNSDSKLPLPVQELICLIFDVNLLNQQMKEFEIDLQKLPLGKISIDQISKAYKVLNELQELIDKKGSRLQFLDASNRFFTIIPHDFGMNAPPLLDNVDSIKDKISMLDSLGEMELTMKMLKQEDKTQIPVDHHYAQLKTEIDVVSRNAPVFGLLQKYVSTTHATTHSSYELEIMDVFTVARQGEAQRYKPFKRLQNRRLLWHGSRLSNFAGILSQGLRIAPPEAPVTGYMFGKGIYFADMVSKSANYCCTSPSNPMGILLLCEVALGAMYECTQAEYITKLPDKKHSTKGIGMTEPQEEEMLDGVVVPMGPTKKSSNKTSLLYNEYVVYDVAQVQIKYLLKVNFKYKY</sequence>
<dbReference type="InterPro" id="IPR001357">
    <property type="entry name" value="BRCT_dom"/>
</dbReference>
<dbReference type="PROSITE" id="PS51059">
    <property type="entry name" value="PARP_CATALYTIC"/>
    <property type="match status" value="1"/>
</dbReference>
<dbReference type="SMART" id="SM01336">
    <property type="entry name" value="zf-PARP"/>
    <property type="match status" value="2"/>
</dbReference>
<keyword evidence="23 32" id="KW-0539">Nucleus</keyword>
<dbReference type="SUPFAM" id="SSF56399">
    <property type="entry name" value="ADP-ribosylation"/>
    <property type="match status" value="1"/>
</dbReference>
<evidence type="ECO:0000256" key="8">
    <source>
        <dbReference type="ARBA" id="ARBA00022533"/>
    </source>
</evidence>
<dbReference type="PANTHER" id="PTHR10459">
    <property type="entry name" value="DNA LIGASE"/>
    <property type="match status" value="1"/>
</dbReference>
<dbReference type="OrthoDB" id="429950at2759"/>
<keyword evidence="7" id="KW-1017">Isopeptide bond</keyword>
<dbReference type="GO" id="GO:0005694">
    <property type="term" value="C:chromosome"/>
    <property type="evidence" value="ECO:0007669"/>
    <property type="project" value="UniProtKB-SubCell"/>
</dbReference>
<evidence type="ECO:0000256" key="2">
    <source>
        <dbReference type="ARBA" id="ARBA00004514"/>
    </source>
</evidence>
<evidence type="ECO:0000256" key="22">
    <source>
        <dbReference type="ARBA" id="ARBA00023163"/>
    </source>
</evidence>
<keyword evidence="21 32" id="KW-0238">DNA-binding</keyword>
<keyword evidence="9" id="KW-0399">Innate immunity</keyword>
<dbReference type="CDD" id="cd01437">
    <property type="entry name" value="parp_like"/>
    <property type="match status" value="1"/>
</dbReference>
<feature type="domain" description="PARP-type" evidence="34">
    <location>
        <begin position="9"/>
        <end position="91"/>
    </location>
</feature>
<keyword evidence="17 32" id="KW-0862">Zinc</keyword>
<keyword evidence="20 32" id="KW-0520">NAD</keyword>
<dbReference type="InterPro" id="IPR036930">
    <property type="entry name" value="WGR_dom_sf"/>
</dbReference>
<dbReference type="PROSITE" id="PS51060">
    <property type="entry name" value="PARP_ALPHA_HD"/>
    <property type="match status" value="1"/>
</dbReference>
<evidence type="ECO:0000256" key="33">
    <source>
        <dbReference type="SAM" id="MobiDB-lite"/>
    </source>
</evidence>